<dbReference type="GO" id="GO:0006450">
    <property type="term" value="P:regulation of translational fidelity"/>
    <property type="evidence" value="ECO:0007669"/>
    <property type="project" value="InterPro"/>
</dbReference>
<dbReference type="GO" id="GO:0005524">
    <property type="term" value="F:ATP binding"/>
    <property type="evidence" value="ECO:0007669"/>
    <property type="project" value="UniProtKB-KW"/>
</dbReference>
<evidence type="ECO:0000256" key="1">
    <source>
        <dbReference type="HAMAP-Rule" id="MF_00122"/>
    </source>
</evidence>
<dbReference type="GO" id="GO:0016740">
    <property type="term" value="F:transferase activity"/>
    <property type="evidence" value="ECO:0007669"/>
    <property type="project" value="UniProtKB-KW"/>
</dbReference>
<dbReference type="Proteomes" id="UP000033995">
    <property type="component" value="Unassembled WGS sequence"/>
</dbReference>
<dbReference type="AlphaFoldDB" id="A0A0G0C6Y1"/>
<name>A0A0G0C6Y1_9BACT</name>
<gene>
    <name evidence="1" type="primary">gatC</name>
    <name evidence="2" type="ORF">UR38_C0006G0018</name>
</gene>
<keyword evidence="2" id="KW-0808">Transferase</keyword>
<proteinExistence type="inferred from homology"/>
<comment type="caution">
    <text evidence="2">The sequence shown here is derived from an EMBL/GenBank/DDBJ whole genome shotgun (WGS) entry which is preliminary data.</text>
</comment>
<dbReference type="GO" id="GO:0006412">
    <property type="term" value="P:translation"/>
    <property type="evidence" value="ECO:0007669"/>
    <property type="project" value="UniProtKB-UniRule"/>
</dbReference>
<keyword evidence="1" id="KW-0436">Ligase</keyword>
<protein>
    <recommendedName>
        <fullName evidence="1">Aspartyl/glutamyl-tRNA(Asn/Gln) amidotransferase subunit C</fullName>
        <shortName evidence="1">Asp/Glu-ADT subunit C</shortName>
        <ecNumber evidence="1">6.3.5.-</ecNumber>
    </recommendedName>
</protein>
<evidence type="ECO:0000313" key="2">
    <source>
        <dbReference type="EMBL" id="KKP47015.1"/>
    </source>
</evidence>
<dbReference type="HAMAP" id="MF_00122">
    <property type="entry name" value="GatC"/>
    <property type="match status" value="1"/>
</dbReference>
<comment type="function">
    <text evidence="1">Allows the formation of correctly charged Asn-tRNA(Asn) or Gln-tRNA(Gln) through the transamidation of misacylated Asp-tRNA(Asn) or Glu-tRNA(Gln) in organisms which lack either or both of asparaginyl-tRNA or glutaminyl-tRNA synthetases. The reaction takes place in the presence of glutamine and ATP through an activated phospho-Asp-tRNA(Asn) or phospho-Glu-tRNA(Gln).</text>
</comment>
<dbReference type="SUPFAM" id="SSF141000">
    <property type="entry name" value="Glu-tRNAGln amidotransferase C subunit"/>
    <property type="match status" value="1"/>
</dbReference>
<organism evidence="2 3">
    <name type="scientific">Candidatus Woesebacteria bacterium GW2011_GWA2_33_28</name>
    <dbReference type="NCBI Taxonomy" id="1618561"/>
    <lineage>
        <taxon>Bacteria</taxon>
        <taxon>Candidatus Woeseibacteriota</taxon>
    </lineage>
</organism>
<comment type="catalytic activity">
    <reaction evidence="1">
        <text>L-aspartyl-tRNA(Asn) + L-glutamine + ATP + H2O = L-asparaginyl-tRNA(Asn) + L-glutamate + ADP + phosphate + 2 H(+)</text>
        <dbReference type="Rhea" id="RHEA:14513"/>
        <dbReference type="Rhea" id="RHEA-COMP:9674"/>
        <dbReference type="Rhea" id="RHEA-COMP:9677"/>
        <dbReference type="ChEBI" id="CHEBI:15377"/>
        <dbReference type="ChEBI" id="CHEBI:15378"/>
        <dbReference type="ChEBI" id="CHEBI:29985"/>
        <dbReference type="ChEBI" id="CHEBI:30616"/>
        <dbReference type="ChEBI" id="CHEBI:43474"/>
        <dbReference type="ChEBI" id="CHEBI:58359"/>
        <dbReference type="ChEBI" id="CHEBI:78515"/>
        <dbReference type="ChEBI" id="CHEBI:78516"/>
        <dbReference type="ChEBI" id="CHEBI:456216"/>
    </reaction>
</comment>
<dbReference type="EC" id="6.3.5.-" evidence="1"/>
<reference evidence="2 3" key="1">
    <citation type="journal article" date="2015" name="Nature">
        <title>rRNA introns, odd ribosomes, and small enigmatic genomes across a large radiation of phyla.</title>
        <authorList>
            <person name="Brown C.T."/>
            <person name="Hug L.A."/>
            <person name="Thomas B.C."/>
            <person name="Sharon I."/>
            <person name="Castelle C.J."/>
            <person name="Singh A."/>
            <person name="Wilkins M.J."/>
            <person name="Williams K.H."/>
            <person name="Banfield J.F."/>
        </authorList>
    </citation>
    <scope>NUCLEOTIDE SEQUENCE [LARGE SCALE GENOMIC DNA]</scope>
</reference>
<dbReference type="GO" id="GO:0050567">
    <property type="term" value="F:glutaminyl-tRNA synthase (glutamine-hydrolyzing) activity"/>
    <property type="evidence" value="ECO:0007669"/>
    <property type="project" value="UniProtKB-UniRule"/>
</dbReference>
<dbReference type="Gene3D" id="1.10.20.60">
    <property type="entry name" value="Glu-tRNAGln amidotransferase C subunit, N-terminal domain"/>
    <property type="match status" value="1"/>
</dbReference>
<dbReference type="InterPro" id="IPR036113">
    <property type="entry name" value="Asp/Glu-ADT_sf_sub_c"/>
</dbReference>
<keyword evidence="1" id="KW-0547">Nucleotide-binding</keyword>
<dbReference type="NCBIfam" id="TIGR00135">
    <property type="entry name" value="gatC"/>
    <property type="match status" value="1"/>
</dbReference>
<accession>A0A0G0C6Y1</accession>
<dbReference type="EMBL" id="LBOZ01000006">
    <property type="protein sequence ID" value="KKP47015.1"/>
    <property type="molecule type" value="Genomic_DNA"/>
</dbReference>
<keyword evidence="1" id="KW-0067">ATP-binding</keyword>
<dbReference type="Pfam" id="PF02686">
    <property type="entry name" value="GatC"/>
    <property type="match status" value="1"/>
</dbReference>
<dbReference type="GO" id="GO:0050566">
    <property type="term" value="F:asparaginyl-tRNA synthase (glutamine-hydrolyzing) activity"/>
    <property type="evidence" value="ECO:0007669"/>
    <property type="project" value="RHEA"/>
</dbReference>
<comment type="catalytic activity">
    <reaction evidence="1">
        <text>L-glutamyl-tRNA(Gln) + L-glutamine + ATP + H2O = L-glutaminyl-tRNA(Gln) + L-glutamate + ADP + phosphate + H(+)</text>
        <dbReference type="Rhea" id="RHEA:17521"/>
        <dbReference type="Rhea" id="RHEA-COMP:9681"/>
        <dbReference type="Rhea" id="RHEA-COMP:9684"/>
        <dbReference type="ChEBI" id="CHEBI:15377"/>
        <dbReference type="ChEBI" id="CHEBI:15378"/>
        <dbReference type="ChEBI" id="CHEBI:29985"/>
        <dbReference type="ChEBI" id="CHEBI:30616"/>
        <dbReference type="ChEBI" id="CHEBI:43474"/>
        <dbReference type="ChEBI" id="CHEBI:58359"/>
        <dbReference type="ChEBI" id="CHEBI:78520"/>
        <dbReference type="ChEBI" id="CHEBI:78521"/>
        <dbReference type="ChEBI" id="CHEBI:456216"/>
    </reaction>
</comment>
<comment type="similarity">
    <text evidence="1">Belongs to the GatC family.</text>
</comment>
<comment type="subunit">
    <text evidence="1">Heterotrimer of A, B and C subunits.</text>
</comment>
<dbReference type="InterPro" id="IPR003837">
    <property type="entry name" value="GatC"/>
</dbReference>
<sequence>MTDVKKIAKLAKIEILPKHLKKFSDEFDSIVKLVSKIQELNLKDIKGTSNSTNLKNVTREDAIDTNRILSQEDALKNAKRVHNGYFVVDAILE</sequence>
<evidence type="ECO:0000313" key="3">
    <source>
        <dbReference type="Proteomes" id="UP000033995"/>
    </source>
</evidence>
<keyword evidence="1" id="KW-0648">Protein biosynthesis</keyword>